<proteinExistence type="predicted"/>
<gene>
    <name evidence="2" type="ORF">K444DRAFT_561321</name>
</gene>
<dbReference type="PANTHER" id="PTHR35179:SF2">
    <property type="entry name" value="START DOMAIN-CONTAINING PROTEIN"/>
    <property type="match status" value="1"/>
</dbReference>
<dbReference type="RefSeq" id="XP_024737059.1">
    <property type="nucleotide sequence ID" value="XM_024876932.1"/>
</dbReference>
<accession>A0A2J6TAV9</accession>
<dbReference type="OrthoDB" id="5393654at2759"/>
<dbReference type="PANTHER" id="PTHR35179">
    <property type="entry name" value="PROTEIN CBG02620"/>
    <property type="match status" value="1"/>
</dbReference>
<reference evidence="2 3" key="1">
    <citation type="submission" date="2016-04" db="EMBL/GenBank/DDBJ databases">
        <title>A degradative enzymes factory behind the ericoid mycorrhizal symbiosis.</title>
        <authorList>
            <consortium name="DOE Joint Genome Institute"/>
            <person name="Martino E."/>
            <person name="Morin E."/>
            <person name="Grelet G."/>
            <person name="Kuo A."/>
            <person name="Kohler A."/>
            <person name="Daghino S."/>
            <person name="Barry K."/>
            <person name="Choi C."/>
            <person name="Cichocki N."/>
            <person name="Clum A."/>
            <person name="Copeland A."/>
            <person name="Hainaut M."/>
            <person name="Haridas S."/>
            <person name="Labutti K."/>
            <person name="Lindquist E."/>
            <person name="Lipzen A."/>
            <person name="Khouja H.-R."/>
            <person name="Murat C."/>
            <person name="Ohm R."/>
            <person name="Olson A."/>
            <person name="Spatafora J."/>
            <person name="Veneault-Fourrey C."/>
            <person name="Henrissat B."/>
            <person name="Grigoriev I."/>
            <person name="Martin F."/>
            <person name="Perotto S."/>
        </authorList>
    </citation>
    <scope>NUCLEOTIDE SEQUENCE [LARGE SCALE GENOMIC DNA]</scope>
    <source>
        <strain evidence="2 3">E</strain>
    </source>
</reference>
<dbReference type="AlphaFoldDB" id="A0A2J6TAV9"/>
<dbReference type="STRING" id="1095630.A0A2J6TAV9"/>
<sequence>MSSRRGMSRGFGSRGSRRPDLTRNLTSTVRSRAETPPPPPPPFGPTIDSISSRAVLVEEDAPTIQDAEYIASYNWLQGKSPIILVPGSPPAWAPPVEDTKLKPDSGDVFRDVNAARHALYPLEPAFRALKAMEPQFHLQSVDVVGCGSTIGNLLRFAGSQSKPFRFDVDVVGDTVLFVRRENPPTELITGLQGYGHTFPEAYTAWDSDVRNSCSHQRLVLYDFGGLKFLVRSETDGYVKDPGLDLLKMAQATEPQNLEDALGSVALGQSVVDAGQKLEVRLQGRKIPQSLIFDLKTRASYRQFDMDEILPRLWVNQTSKFLIAYHKYGVFENPKVEDVGRQVLDWESRNSDLLARLHAIVKRIVDVVRDSKDQQCEVSWDGEGLLRITKQIGEGRKALPSDVI</sequence>
<dbReference type="Proteomes" id="UP000235371">
    <property type="component" value="Unassembled WGS sequence"/>
</dbReference>
<feature type="compositionally biased region" description="Pro residues" evidence="1">
    <location>
        <begin position="35"/>
        <end position="44"/>
    </location>
</feature>
<evidence type="ECO:0000313" key="3">
    <source>
        <dbReference type="Proteomes" id="UP000235371"/>
    </source>
</evidence>
<evidence type="ECO:0008006" key="4">
    <source>
        <dbReference type="Google" id="ProtNLM"/>
    </source>
</evidence>
<keyword evidence="3" id="KW-1185">Reference proteome</keyword>
<feature type="compositionally biased region" description="Low complexity" evidence="1">
    <location>
        <begin position="1"/>
        <end position="11"/>
    </location>
</feature>
<name>A0A2J6TAV9_9HELO</name>
<feature type="region of interest" description="Disordered" evidence="1">
    <location>
        <begin position="1"/>
        <end position="48"/>
    </location>
</feature>
<evidence type="ECO:0000256" key="1">
    <source>
        <dbReference type="SAM" id="MobiDB-lite"/>
    </source>
</evidence>
<dbReference type="GeneID" id="36585009"/>
<protein>
    <recommendedName>
        <fullName evidence="4">Geranylgeranyl pyrophosphate synthetase</fullName>
    </recommendedName>
</protein>
<dbReference type="EMBL" id="KZ613791">
    <property type="protein sequence ID" value="PMD60155.1"/>
    <property type="molecule type" value="Genomic_DNA"/>
</dbReference>
<organism evidence="2 3">
    <name type="scientific">Hyaloscypha bicolor E</name>
    <dbReference type="NCBI Taxonomy" id="1095630"/>
    <lineage>
        <taxon>Eukaryota</taxon>
        <taxon>Fungi</taxon>
        <taxon>Dikarya</taxon>
        <taxon>Ascomycota</taxon>
        <taxon>Pezizomycotina</taxon>
        <taxon>Leotiomycetes</taxon>
        <taxon>Helotiales</taxon>
        <taxon>Hyaloscyphaceae</taxon>
        <taxon>Hyaloscypha</taxon>
        <taxon>Hyaloscypha bicolor</taxon>
    </lineage>
</organism>
<dbReference type="InParanoid" id="A0A2J6TAV9"/>
<evidence type="ECO:0000313" key="2">
    <source>
        <dbReference type="EMBL" id="PMD60155.1"/>
    </source>
</evidence>